<evidence type="ECO:0000313" key="2">
    <source>
        <dbReference type="EMBL" id="MBH8593790.1"/>
    </source>
</evidence>
<sequence length="141" mass="15902">MILEISVAVMAVAIVVLVIFAVRFLIKITQTIETVQTTLNEVKGQVTATIDETHLTVKETKGLVEEVRKKTEKTESLFHALDEWGKTMEQISVRVDQQIKAHQSRYGNLISVIGTGIELAKRWKQDRKTEQSKGVKIRGEV</sequence>
<dbReference type="EMBL" id="JAECVW010000001">
    <property type="protein sequence ID" value="MBH8593790.1"/>
    <property type="molecule type" value="Genomic_DNA"/>
</dbReference>
<protein>
    <submittedName>
        <fullName evidence="2">DUF948 domain-containing protein</fullName>
    </submittedName>
</protein>
<feature type="transmembrane region" description="Helical" evidence="1">
    <location>
        <begin position="6"/>
        <end position="26"/>
    </location>
</feature>
<dbReference type="RefSeq" id="WP_181731135.1">
    <property type="nucleotide sequence ID" value="NZ_JACEIR010000001.1"/>
</dbReference>
<reference evidence="2 3" key="1">
    <citation type="submission" date="2020-12" db="EMBL/GenBank/DDBJ databases">
        <title>WGS of Thermoactinomyces spp.</title>
        <authorList>
            <person name="Cheng K."/>
        </authorList>
    </citation>
    <scope>NUCLEOTIDE SEQUENCE [LARGE SCALE GENOMIC DNA]</scope>
    <source>
        <strain evidence="3">CICC 10671\DSM 43846</strain>
    </source>
</reference>
<name>A0A8I1DDK2_THEIN</name>
<dbReference type="PANTHER" id="PTHR40070:SF1">
    <property type="entry name" value="UPF0478 PROTEIN YTXG"/>
    <property type="match status" value="1"/>
</dbReference>
<dbReference type="InterPro" id="IPR009293">
    <property type="entry name" value="UPF0478"/>
</dbReference>
<dbReference type="Pfam" id="PF06103">
    <property type="entry name" value="DUF948"/>
    <property type="match status" value="1"/>
</dbReference>
<organism evidence="2 3">
    <name type="scientific">Thermoactinomyces intermedius</name>
    <dbReference type="NCBI Taxonomy" id="2024"/>
    <lineage>
        <taxon>Bacteria</taxon>
        <taxon>Bacillati</taxon>
        <taxon>Bacillota</taxon>
        <taxon>Bacilli</taxon>
        <taxon>Bacillales</taxon>
        <taxon>Thermoactinomycetaceae</taxon>
        <taxon>Thermoactinomyces</taxon>
    </lineage>
</organism>
<evidence type="ECO:0000313" key="3">
    <source>
        <dbReference type="Proteomes" id="UP000633619"/>
    </source>
</evidence>
<dbReference type="Proteomes" id="UP000633619">
    <property type="component" value="Unassembled WGS sequence"/>
</dbReference>
<gene>
    <name evidence="2" type="ORF">I8U20_00420</name>
</gene>
<comment type="caution">
    <text evidence="2">The sequence shown here is derived from an EMBL/GenBank/DDBJ whole genome shotgun (WGS) entry which is preliminary data.</text>
</comment>
<proteinExistence type="predicted"/>
<keyword evidence="1" id="KW-0472">Membrane</keyword>
<dbReference type="AlphaFoldDB" id="A0A8I1DDK2"/>
<evidence type="ECO:0000256" key="1">
    <source>
        <dbReference type="SAM" id="Phobius"/>
    </source>
</evidence>
<keyword evidence="1" id="KW-0812">Transmembrane</keyword>
<keyword evidence="1" id="KW-1133">Transmembrane helix</keyword>
<keyword evidence="3" id="KW-1185">Reference proteome</keyword>
<accession>A0A8I1DDK2</accession>
<dbReference type="PANTHER" id="PTHR40070">
    <property type="entry name" value="UPF0478 PROTEIN YTXG"/>
    <property type="match status" value="1"/>
</dbReference>